<organism evidence="4">
    <name type="scientific">Granulicella tundricola (strain ATCC BAA-1859 / DSM 23138 / MP5ACTX9)</name>
    <dbReference type="NCBI Taxonomy" id="1198114"/>
    <lineage>
        <taxon>Bacteria</taxon>
        <taxon>Pseudomonadati</taxon>
        <taxon>Acidobacteriota</taxon>
        <taxon>Terriglobia</taxon>
        <taxon>Terriglobales</taxon>
        <taxon>Acidobacteriaceae</taxon>
        <taxon>Granulicella</taxon>
    </lineage>
</organism>
<keyword evidence="2 3" id="KW-0808">Transferase</keyword>
<dbReference type="PaxDb" id="1198114-AciX9_1789"/>
<reference evidence="4" key="1">
    <citation type="submission" date="2011-01" db="EMBL/GenBank/DDBJ databases">
        <title>Complete sequence of chromosome of Acidobacterium sp. MP5ACTX9.</title>
        <authorList>
            <consortium name="US DOE Joint Genome Institute"/>
            <person name="Lucas S."/>
            <person name="Copeland A."/>
            <person name="Lapidus A."/>
            <person name="Cheng J.-F."/>
            <person name="Goodwin L."/>
            <person name="Pitluck S."/>
            <person name="Teshima H."/>
            <person name="Detter J.C."/>
            <person name="Han C."/>
            <person name="Tapia R."/>
            <person name="Land M."/>
            <person name="Hauser L."/>
            <person name="Kyrpides N."/>
            <person name="Ivanova N."/>
            <person name="Ovchinnikova G."/>
            <person name="Pagani I."/>
            <person name="Rawat S.R."/>
            <person name="Mannisto M."/>
            <person name="Haggblom M.M."/>
            <person name="Woyke T."/>
        </authorList>
    </citation>
    <scope>NUCLEOTIDE SEQUENCE [LARGE SCALE GENOMIC DNA]</scope>
    <source>
        <strain evidence="4">MP5ACTX9</strain>
    </source>
</reference>
<dbReference type="Proteomes" id="UP000000343">
    <property type="component" value="Chromosome"/>
</dbReference>
<dbReference type="Pfam" id="PF03808">
    <property type="entry name" value="Glyco_tran_WecG"/>
    <property type="match status" value="1"/>
</dbReference>
<sequence length="258" mass="29207">METTASQPLAYSSHFRKILGVNFFGGQAKEAVEMMRSGGLLVVPAAPALKDLSTNSGYRDALVNADLCITDSAYMVLIWNALEHDRLYRLSGLEYLRALLQEPDVQESGNTLWIMASPQSARMNLSWLKSEGIDIPERNVYMAPIYGSEIEDPALIQRILQIRPQHIVITVGGGTQERLGLYLKRQLDYLPAIHCIGAAIAFLSGDQVHIPEWVDRFYIGWLFRCISEPKRYLPRYWGARKLLPLMVRYRSELPPLQA</sequence>
<dbReference type="KEGG" id="acm:AciX9_1789"/>
<dbReference type="GO" id="GO:0016758">
    <property type="term" value="F:hexosyltransferase activity"/>
    <property type="evidence" value="ECO:0007669"/>
    <property type="project" value="TreeGrafter"/>
</dbReference>
<name>E8WZE9_GRATM</name>
<evidence type="ECO:0000256" key="1">
    <source>
        <dbReference type="ARBA" id="ARBA00022676"/>
    </source>
</evidence>
<dbReference type="PANTHER" id="PTHR34136">
    <property type="match status" value="1"/>
</dbReference>
<dbReference type="RefSeq" id="WP_013580156.1">
    <property type="nucleotide sequence ID" value="NC_015064.1"/>
</dbReference>
<proteinExistence type="predicted"/>
<dbReference type="AlphaFoldDB" id="E8WZE9"/>
<dbReference type="PANTHER" id="PTHR34136:SF1">
    <property type="entry name" value="UDP-N-ACETYL-D-MANNOSAMINURONIC ACID TRANSFERASE"/>
    <property type="match status" value="1"/>
</dbReference>
<dbReference type="eggNOG" id="COG1922">
    <property type="taxonomic scope" value="Bacteria"/>
</dbReference>
<keyword evidence="4" id="KW-1185">Reference proteome</keyword>
<protein>
    <submittedName>
        <fullName evidence="3">Glycosyl transferase WecB/TagA/CpsF</fullName>
    </submittedName>
</protein>
<keyword evidence="1" id="KW-0328">Glycosyltransferase</keyword>
<dbReference type="InterPro" id="IPR004629">
    <property type="entry name" value="WecG_TagA_CpsF"/>
</dbReference>
<dbReference type="STRING" id="1198114.AciX9_1789"/>
<dbReference type="HOGENOM" id="CLU_1080209_0_0_0"/>
<dbReference type="EMBL" id="CP002480">
    <property type="protein sequence ID" value="ADW68837.1"/>
    <property type="molecule type" value="Genomic_DNA"/>
</dbReference>
<accession>E8WZE9</accession>
<gene>
    <name evidence="3" type="ordered locus">AciX9_1789</name>
</gene>
<evidence type="ECO:0000313" key="4">
    <source>
        <dbReference type="Proteomes" id="UP000000343"/>
    </source>
</evidence>
<dbReference type="OrthoDB" id="9771846at2"/>
<evidence type="ECO:0000313" key="3">
    <source>
        <dbReference type="EMBL" id="ADW68837.1"/>
    </source>
</evidence>
<evidence type="ECO:0000256" key="2">
    <source>
        <dbReference type="ARBA" id="ARBA00022679"/>
    </source>
</evidence>